<dbReference type="InterPro" id="IPR056303">
    <property type="entry name" value="AMIN-like"/>
</dbReference>
<dbReference type="RefSeq" id="WP_085549500.1">
    <property type="nucleotide sequence ID" value="NZ_FXAR01000004.1"/>
</dbReference>
<name>A0A1X7J9L4_9CORY</name>
<feature type="domain" description="AMIN-like" evidence="1">
    <location>
        <begin position="85"/>
        <end position="208"/>
    </location>
</feature>
<dbReference type="AlphaFoldDB" id="A0A1X7J9L4"/>
<protein>
    <recommendedName>
        <fullName evidence="1">AMIN-like domain-containing protein</fullName>
    </recommendedName>
</protein>
<organism evidence="2 3">
    <name type="scientific">Corynebacterium pollutisoli</name>
    <dbReference type="NCBI Taxonomy" id="1610489"/>
    <lineage>
        <taxon>Bacteria</taxon>
        <taxon>Bacillati</taxon>
        <taxon>Actinomycetota</taxon>
        <taxon>Actinomycetes</taxon>
        <taxon>Mycobacteriales</taxon>
        <taxon>Corynebacteriaceae</taxon>
        <taxon>Corynebacterium</taxon>
    </lineage>
</organism>
<accession>A0A1X7J9L4</accession>
<dbReference type="Pfam" id="PF24837">
    <property type="entry name" value="AMIN-like"/>
    <property type="match status" value="1"/>
</dbReference>
<evidence type="ECO:0000313" key="3">
    <source>
        <dbReference type="Proteomes" id="UP000193309"/>
    </source>
</evidence>
<sequence length="210" mass="22029">MNESPGPLRKTSPRRTSLAAILAAGSLGLAACGTGVGQENRTADGERSLVETLTAATLGGSDTTSIGTADVAQKTARPDAPAMLMVESVRVAAHDGFDRVVFDLVGDGAPGWFVDYTTAPTQQGSGNPVEVQGSVALNVNIDGTTYPFELGRQDPHMGTVAGEGNVTEVVSVGTFEGRSQFVIGMKEKLPYSVEVLHDPHRLVIDVRHRQ</sequence>
<dbReference type="EMBL" id="FXAR01000004">
    <property type="protein sequence ID" value="SMG24507.1"/>
    <property type="molecule type" value="Genomic_DNA"/>
</dbReference>
<reference evidence="3" key="1">
    <citation type="submission" date="2017-04" db="EMBL/GenBank/DDBJ databases">
        <authorList>
            <person name="Varghese N."/>
            <person name="Submissions S."/>
        </authorList>
    </citation>
    <scope>NUCLEOTIDE SEQUENCE [LARGE SCALE GENOMIC DNA]</scope>
    <source>
        <strain evidence="3">VDS</strain>
    </source>
</reference>
<keyword evidence="3" id="KW-1185">Reference proteome</keyword>
<dbReference type="OrthoDB" id="3393679at2"/>
<evidence type="ECO:0000313" key="2">
    <source>
        <dbReference type="EMBL" id="SMG24507.1"/>
    </source>
</evidence>
<proteinExistence type="predicted"/>
<gene>
    <name evidence="2" type="ORF">SAMN06295981_1370</name>
</gene>
<dbReference type="Proteomes" id="UP000193309">
    <property type="component" value="Unassembled WGS sequence"/>
</dbReference>
<dbReference type="Gene3D" id="2.60.40.3500">
    <property type="match status" value="1"/>
</dbReference>
<dbReference type="STRING" id="1610489.SAMN06295981_1370"/>
<evidence type="ECO:0000259" key="1">
    <source>
        <dbReference type="Pfam" id="PF24837"/>
    </source>
</evidence>